<evidence type="ECO:0000313" key="3">
    <source>
        <dbReference type="Proteomes" id="UP000654257"/>
    </source>
</evidence>
<keyword evidence="3" id="KW-1185">Reference proteome</keyword>
<dbReference type="InterPro" id="IPR009100">
    <property type="entry name" value="AcylCoA_DH/oxidase_NM_dom_sf"/>
</dbReference>
<gene>
    <name evidence="2" type="ORF">GCM10007304_37610</name>
</gene>
<dbReference type="InterPro" id="IPR046373">
    <property type="entry name" value="Acyl-CoA_Oxase/DH_mid-dom_sf"/>
</dbReference>
<evidence type="ECO:0000259" key="1">
    <source>
        <dbReference type="Pfam" id="PF02770"/>
    </source>
</evidence>
<dbReference type="GO" id="GO:0016627">
    <property type="term" value="F:oxidoreductase activity, acting on the CH-CH group of donors"/>
    <property type="evidence" value="ECO:0007669"/>
    <property type="project" value="InterPro"/>
</dbReference>
<reference evidence="2" key="2">
    <citation type="submission" date="2020-09" db="EMBL/GenBank/DDBJ databases">
        <authorList>
            <person name="Sun Q."/>
            <person name="Sedlacek I."/>
        </authorList>
    </citation>
    <scope>NUCLEOTIDE SEQUENCE</scope>
    <source>
        <strain evidence="2">CCM 7905</strain>
    </source>
</reference>
<proteinExistence type="predicted"/>
<dbReference type="Pfam" id="PF02770">
    <property type="entry name" value="Acyl-CoA_dh_M"/>
    <property type="match status" value="1"/>
</dbReference>
<feature type="domain" description="Acyl-CoA oxidase/dehydrogenase middle" evidence="1">
    <location>
        <begin position="79"/>
        <end position="151"/>
    </location>
</feature>
<comment type="caution">
    <text evidence="2">The sequence shown here is derived from an EMBL/GenBank/DDBJ whole genome shotgun (WGS) entry which is preliminary data.</text>
</comment>
<protein>
    <submittedName>
        <fullName evidence="2">Acyl-CoA dehydrogenase</fullName>
    </submittedName>
</protein>
<dbReference type="InterPro" id="IPR006091">
    <property type="entry name" value="Acyl-CoA_Oxase/DH_mid-dom"/>
</dbReference>
<dbReference type="Gene3D" id="2.40.110.10">
    <property type="entry name" value="Butyryl-CoA Dehydrogenase, subunit A, domain 2"/>
    <property type="match status" value="1"/>
</dbReference>
<dbReference type="EMBL" id="BMCU01000004">
    <property type="protein sequence ID" value="GGG20192.1"/>
    <property type="molecule type" value="Genomic_DNA"/>
</dbReference>
<dbReference type="Proteomes" id="UP000654257">
    <property type="component" value="Unassembled WGS sequence"/>
</dbReference>
<organism evidence="2 3">
    <name type="scientific">Rhodococcoides trifolii</name>
    <dbReference type="NCBI Taxonomy" id="908250"/>
    <lineage>
        <taxon>Bacteria</taxon>
        <taxon>Bacillati</taxon>
        <taxon>Actinomycetota</taxon>
        <taxon>Actinomycetes</taxon>
        <taxon>Mycobacteriales</taxon>
        <taxon>Nocardiaceae</taxon>
        <taxon>Rhodococcoides</taxon>
    </lineage>
</organism>
<dbReference type="AlphaFoldDB" id="A0A917G2P8"/>
<reference evidence="2" key="1">
    <citation type="journal article" date="2014" name="Int. J. Syst. Evol. Microbiol.">
        <title>Complete genome sequence of Corynebacterium casei LMG S-19264T (=DSM 44701T), isolated from a smear-ripened cheese.</title>
        <authorList>
            <consortium name="US DOE Joint Genome Institute (JGI-PGF)"/>
            <person name="Walter F."/>
            <person name="Albersmeier A."/>
            <person name="Kalinowski J."/>
            <person name="Ruckert C."/>
        </authorList>
    </citation>
    <scope>NUCLEOTIDE SEQUENCE</scope>
    <source>
        <strain evidence="2">CCM 7905</strain>
    </source>
</reference>
<accession>A0A917G2P8</accession>
<sequence length="313" mass="32909">MTVAAVSGLLDLPLPGGGRTRERWTALQRLARENVVLGRMAEAHADAVAILAELGGPSVGPSDSWGVWAAEPPEPILVATRRGSTWSLSGRKPWCSGASSCTHALVTARVDGTPALFAVDLRVDGVEPVPDTWHAVGMAGSDSGAVDFDDVAAQPVGATGDYLSRPGFWHGAIGVAACWFGGALAVADVLYDKCERGTASPHALAHLGGVDASLAAASYALDCAATEIDKDPSDRFGEGRMRALRVRRIVEQSVTDTLDRVGRALGAGPLCMNADHAQRVADLGTYIRQSHAEQDLEALGQTIVEKEPTWRTR</sequence>
<dbReference type="RefSeq" id="WP_229746158.1">
    <property type="nucleotide sequence ID" value="NZ_BMCU01000004.1"/>
</dbReference>
<dbReference type="SUPFAM" id="SSF56645">
    <property type="entry name" value="Acyl-CoA dehydrogenase NM domain-like"/>
    <property type="match status" value="1"/>
</dbReference>
<evidence type="ECO:0000313" key="2">
    <source>
        <dbReference type="EMBL" id="GGG20192.1"/>
    </source>
</evidence>
<name>A0A917G2P8_9NOCA</name>